<evidence type="ECO:0000313" key="3">
    <source>
        <dbReference type="Proteomes" id="UP000314294"/>
    </source>
</evidence>
<accession>A0A4Z2JC80</accession>
<feature type="compositionally biased region" description="Low complexity" evidence="1">
    <location>
        <begin position="115"/>
        <end position="154"/>
    </location>
</feature>
<name>A0A4Z2JC80_9TELE</name>
<dbReference type="AlphaFoldDB" id="A0A4Z2JC80"/>
<organism evidence="2 3">
    <name type="scientific">Liparis tanakae</name>
    <name type="common">Tanaka's snailfish</name>
    <dbReference type="NCBI Taxonomy" id="230148"/>
    <lineage>
        <taxon>Eukaryota</taxon>
        <taxon>Metazoa</taxon>
        <taxon>Chordata</taxon>
        <taxon>Craniata</taxon>
        <taxon>Vertebrata</taxon>
        <taxon>Euteleostomi</taxon>
        <taxon>Actinopterygii</taxon>
        <taxon>Neopterygii</taxon>
        <taxon>Teleostei</taxon>
        <taxon>Neoteleostei</taxon>
        <taxon>Acanthomorphata</taxon>
        <taxon>Eupercaria</taxon>
        <taxon>Perciformes</taxon>
        <taxon>Cottioidei</taxon>
        <taxon>Cottales</taxon>
        <taxon>Liparidae</taxon>
        <taxon>Liparis</taxon>
    </lineage>
</organism>
<feature type="compositionally biased region" description="Basic and acidic residues" evidence="1">
    <location>
        <begin position="92"/>
        <end position="105"/>
    </location>
</feature>
<reference evidence="2 3" key="1">
    <citation type="submission" date="2019-03" db="EMBL/GenBank/DDBJ databases">
        <title>First draft genome of Liparis tanakae, snailfish: a comprehensive survey of snailfish specific genes.</title>
        <authorList>
            <person name="Kim W."/>
            <person name="Song I."/>
            <person name="Jeong J.-H."/>
            <person name="Kim D."/>
            <person name="Kim S."/>
            <person name="Ryu S."/>
            <person name="Song J.Y."/>
            <person name="Lee S.K."/>
        </authorList>
    </citation>
    <scope>NUCLEOTIDE SEQUENCE [LARGE SCALE GENOMIC DNA]</scope>
    <source>
        <tissue evidence="2">Muscle</tissue>
    </source>
</reference>
<evidence type="ECO:0000313" key="2">
    <source>
        <dbReference type="EMBL" id="TNN87434.1"/>
    </source>
</evidence>
<sequence>MALKDALERSSIIVTLEKGRAEADFISELWSRMAVNLKSDSECVSVRTVGCIRRHHQSANSVPWHLEVLLAAGYLQQKPQSRRVVVLLDEVPQDRLMEQPEERPTMKSRTRNTYPSATRKPSRSPPSTSHTLSLCSASTSSGAGSTHSCDVSNS</sequence>
<dbReference type="Proteomes" id="UP000314294">
    <property type="component" value="Unassembled WGS sequence"/>
</dbReference>
<keyword evidence="3" id="KW-1185">Reference proteome</keyword>
<protein>
    <submittedName>
        <fullName evidence="2">Uncharacterized protein</fullName>
    </submittedName>
</protein>
<gene>
    <name evidence="2" type="ORF">EYF80_002151</name>
</gene>
<comment type="caution">
    <text evidence="2">The sequence shown here is derived from an EMBL/GenBank/DDBJ whole genome shotgun (WGS) entry which is preliminary data.</text>
</comment>
<dbReference type="EMBL" id="SRLO01000010">
    <property type="protein sequence ID" value="TNN87434.1"/>
    <property type="molecule type" value="Genomic_DNA"/>
</dbReference>
<proteinExistence type="predicted"/>
<evidence type="ECO:0000256" key="1">
    <source>
        <dbReference type="SAM" id="MobiDB-lite"/>
    </source>
</evidence>
<feature type="region of interest" description="Disordered" evidence="1">
    <location>
        <begin position="91"/>
        <end position="154"/>
    </location>
</feature>